<reference evidence="3 4" key="1">
    <citation type="submission" date="2023-03" db="EMBL/GenBank/DDBJ databases">
        <title>YIM 133296 draft genome.</title>
        <authorList>
            <person name="Xiong L."/>
        </authorList>
    </citation>
    <scope>NUCLEOTIDE SEQUENCE [LARGE SCALE GENOMIC DNA]</scope>
    <source>
        <strain evidence="3 4">YIM 133296</strain>
    </source>
</reference>
<evidence type="ECO:0000313" key="4">
    <source>
        <dbReference type="Proteomes" id="UP001528912"/>
    </source>
</evidence>
<organism evidence="3 4">
    <name type="scientific">Luteipulveratus flavus</name>
    <dbReference type="NCBI Taxonomy" id="3031728"/>
    <lineage>
        <taxon>Bacteria</taxon>
        <taxon>Bacillati</taxon>
        <taxon>Actinomycetota</taxon>
        <taxon>Actinomycetes</taxon>
        <taxon>Micrococcales</taxon>
        <taxon>Dermacoccaceae</taxon>
        <taxon>Luteipulveratus</taxon>
    </lineage>
</organism>
<gene>
    <name evidence="3" type="ORF">P4R38_17355</name>
</gene>
<evidence type="ECO:0000313" key="3">
    <source>
        <dbReference type="EMBL" id="MDF8266018.1"/>
    </source>
</evidence>
<name>A0ABT6CAV7_9MICO</name>
<evidence type="ECO:0000256" key="1">
    <source>
        <dbReference type="SAM" id="MobiDB-lite"/>
    </source>
</evidence>
<dbReference type="RefSeq" id="WP_275237939.1">
    <property type="nucleotide sequence ID" value="NZ_JARFJC010000019.1"/>
</dbReference>
<feature type="transmembrane region" description="Helical" evidence="2">
    <location>
        <begin position="12"/>
        <end position="31"/>
    </location>
</feature>
<accession>A0ABT6CAV7</accession>
<keyword evidence="2" id="KW-0812">Transmembrane</keyword>
<keyword evidence="4" id="KW-1185">Reference proteome</keyword>
<proteinExistence type="predicted"/>
<keyword evidence="2" id="KW-1133">Transmembrane helix</keyword>
<protein>
    <submittedName>
        <fullName evidence="3">Uncharacterized protein</fullName>
    </submittedName>
</protein>
<dbReference type="Proteomes" id="UP001528912">
    <property type="component" value="Unassembled WGS sequence"/>
</dbReference>
<feature type="region of interest" description="Disordered" evidence="1">
    <location>
        <begin position="33"/>
        <end position="55"/>
    </location>
</feature>
<evidence type="ECO:0000256" key="2">
    <source>
        <dbReference type="SAM" id="Phobius"/>
    </source>
</evidence>
<comment type="caution">
    <text evidence="3">The sequence shown here is derived from an EMBL/GenBank/DDBJ whole genome shotgun (WGS) entry which is preliminary data.</text>
</comment>
<keyword evidence="2" id="KW-0472">Membrane</keyword>
<feature type="compositionally biased region" description="Polar residues" evidence="1">
    <location>
        <begin position="37"/>
        <end position="47"/>
    </location>
</feature>
<dbReference type="EMBL" id="JAROAV010000046">
    <property type="protein sequence ID" value="MDF8266018.1"/>
    <property type="molecule type" value="Genomic_DNA"/>
</dbReference>
<sequence length="55" mass="5668">MVDLICELVLCLAFGIVILAVPGFLSSLLVGKGPKSAPTTYDASTSEPHVGSDPH</sequence>